<reference evidence="1" key="1">
    <citation type="submission" date="2017-07" db="EMBL/GenBank/DDBJ databases">
        <title>Taro Niue Genome Assembly and Annotation.</title>
        <authorList>
            <person name="Atibalentja N."/>
            <person name="Keating K."/>
            <person name="Fields C.J."/>
        </authorList>
    </citation>
    <scope>NUCLEOTIDE SEQUENCE</scope>
    <source>
        <strain evidence="1">Niue_2</strain>
        <tissue evidence="1">Leaf</tissue>
    </source>
</reference>
<dbReference type="Proteomes" id="UP000652761">
    <property type="component" value="Unassembled WGS sequence"/>
</dbReference>
<name>A0A843X8Q4_COLES</name>
<comment type="caution">
    <text evidence="1">The sequence shown here is derived from an EMBL/GenBank/DDBJ whole genome shotgun (WGS) entry which is preliminary data.</text>
</comment>
<proteinExistence type="predicted"/>
<sequence>MGASTRNSPPRALTGAPFPASFRDVPSHSLSTFAYKKAQASVHIGDRFPIFSNEGLFGSSPNRKTPQQFSAVCGNEREAMCPTRASHLHETRTPLSSLGGCVEIFFSPTLKDSENKCVLINKSLTSSPKR</sequence>
<dbReference type="EMBL" id="NMUH01006644">
    <property type="protein sequence ID" value="MQM15701.1"/>
    <property type="molecule type" value="Genomic_DNA"/>
</dbReference>
<feature type="non-terminal residue" evidence="1">
    <location>
        <position position="130"/>
    </location>
</feature>
<organism evidence="1 2">
    <name type="scientific">Colocasia esculenta</name>
    <name type="common">Wild taro</name>
    <name type="synonym">Arum esculentum</name>
    <dbReference type="NCBI Taxonomy" id="4460"/>
    <lineage>
        <taxon>Eukaryota</taxon>
        <taxon>Viridiplantae</taxon>
        <taxon>Streptophyta</taxon>
        <taxon>Embryophyta</taxon>
        <taxon>Tracheophyta</taxon>
        <taxon>Spermatophyta</taxon>
        <taxon>Magnoliopsida</taxon>
        <taxon>Liliopsida</taxon>
        <taxon>Araceae</taxon>
        <taxon>Aroideae</taxon>
        <taxon>Colocasieae</taxon>
        <taxon>Colocasia</taxon>
    </lineage>
</organism>
<keyword evidence="2" id="KW-1185">Reference proteome</keyword>
<dbReference type="AlphaFoldDB" id="A0A843X8Q4"/>
<gene>
    <name evidence="1" type="ORF">Taro_048654</name>
</gene>
<accession>A0A843X8Q4</accession>
<evidence type="ECO:0000313" key="1">
    <source>
        <dbReference type="EMBL" id="MQM15701.1"/>
    </source>
</evidence>
<evidence type="ECO:0000313" key="2">
    <source>
        <dbReference type="Proteomes" id="UP000652761"/>
    </source>
</evidence>
<protein>
    <submittedName>
        <fullName evidence="1">Uncharacterized protein</fullName>
    </submittedName>
</protein>